<dbReference type="PANTHER" id="PTHR11226:SF0">
    <property type="entry name" value="UDP-GLUCOSE:GLYCOPROTEIN GLUCOSYLTRANSFERASE"/>
    <property type="match status" value="1"/>
</dbReference>
<accession>A0A0L0SP69</accession>
<dbReference type="eggNOG" id="KOG1879">
    <property type="taxonomic scope" value="Eukaryota"/>
</dbReference>
<dbReference type="Pfam" id="PF18401">
    <property type="entry name" value="Thioredoxin_13"/>
    <property type="match status" value="1"/>
</dbReference>
<name>A0A0L0SP69_ALLM3</name>
<evidence type="ECO:0000259" key="9">
    <source>
        <dbReference type="Pfam" id="PF18402"/>
    </source>
</evidence>
<feature type="domain" description="UGGT thioredoxin-like" evidence="9">
    <location>
        <begin position="521"/>
        <end position="600"/>
    </location>
</feature>
<evidence type="ECO:0000313" key="12">
    <source>
        <dbReference type="Proteomes" id="UP000054350"/>
    </source>
</evidence>
<proteinExistence type="predicted"/>
<dbReference type="GO" id="GO:0003980">
    <property type="term" value="F:UDP-glucose:glycoprotein glucosyltransferase activity"/>
    <property type="evidence" value="ECO:0007669"/>
    <property type="project" value="InterPro"/>
</dbReference>
<evidence type="ECO:0000256" key="3">
    <source>
        <dbReference type="ARBA" id="ARBA00022729"/>
    </source>
</evidence>
<evidence type="ECO:0000256" key="5">
    <source>
        <dbReference type="ARBA" id="ARBA00023180"/>
    </source>
</evidence>
<organism evidence="11 12">
    <name type="scientific">Allomyces macrogynus (strain ATCC 38327)</name>
    <name type="common">Allomyces javanicus var. macrogynus</name>
    <dbReference type="NCBI Taxonomy" id="578462"/>
    <lineage>
        <taxon>Eukaryota</taxon>
        <taxon>Fungi</taxon>
        <taxon>Fungi incertae sedis</taxon>
        <taxon>Blastocladiomycota</taxon>
        <taxon>Blastocladiomycetes</taxon>
        <taxon>Blastocladiales</taxon>
        <taxon>Blastocladiaceae</taxon>
        <taxon>Allomyces</taxon>
    </lineage>
</organism>
<feature type="signal peptide" evidence="6">
    <location>
        <begin position="1"/>
        <end position="21"/>
    </location>
</feature>
<keyword evidence="5" id="KW-0325">Glycoprotein</keyword>
<gene>
    <name evidence="11" type="ORF">AMAG_09317</name>
</gene>
<dbReference type="GO" id="GO:0036503">
    <property type="term" value="P:ERAD pathway"/>
    <property type="evidence" value="ECO:0007669"/>
    <property type="project" value="TreeGrafter"/>
</dbReference>
<evidence type="ECO:0000313" key="11">
    <source>
        <dbReference type="EMBL" id="KNE64287.1"/>
    </source>
</evidence>
<dbReference type="InterPro" id="IPR040692">
    <property type="entry name" value="UGGT_TRXL_3"/>
</dbReference>
<evidence type="ECO:0000259" key="10">
    <source>
        <dbReference type="Pfam" id="PF18404"/>
    </source>
</evidence>
<keyword evidence="4" id="KW-0256">Endoplasmic reticulum</keyword>
<evidence type="ECO:0000259" key="7">
    <source>
        <dbReference type="Pfam" id="PF18400"/>
    </source>
</evidence>
<evidence type="ECO:0000259" key="8">
    <source>
        <dbReference type="Pfam" id="PF18401"/>
    </source>
</evidence>
<dbReference type="InterPro" id="IPR040497">
    <property type="entry name" value="Glyco_transf_24"/>
</dbReference>
<dbReference type="PANTHER" id="PTHR11226">
    <property type="entry name" value="UDP-GLUCOSE GLYCOPROTEIN:GLUCOSYLTRANSFERASE"/>
    <property type="match status" value="1"/>
</dbReference>
<dbReference type="InterPro" id="IPR009448">
    <property type="entry name" value="UDP-g_GGtrans"/>
</dbReference>
<evidence type="ECO:0000256" key="6">
    <source>
        <dbReference type="SAM" id="SignalP"/>
    </source>
</evidence>
<dbReference type="GO" id="GO:0018279">
    <property type="term" value="P:protein N-linked glycosylation via asparagine"/>
    <property type="evidence" value="ECO:0007669"/>
    <property type="project" value="TreeGrafter"/>
</dbReference>
<dbReference type="OrthoDB" id="27683at2759"/>
<dbReference type="Pfam" id="PF06427">
    <property type="entry name" value="UDP-g_GGTase"/>
    <property type="match status" value="1"/>
</dbReference>
<dbReference type="VEuPathDB" id="FungiDB:AMAG_09317"/>
<dbReference type="InterPro" id="IPR040693">
    <property type="entry name" value="UGGT_TRXL_1"/>
</dbReference>
<reference evidence="11 12" key="1">
    <citation type="submission" date="2009-11" db="EMBL/GenBank/DDBJ databases">
        <title>Annotation of Allomyces macrogynus ATCC 38327.</title>
        <authorList>
            <consortium name="The Broad Institute Genome Sequencing Platform"/>
            <person name="Russ C."/>
            <person name="Cuomo C."/>
            <person name="Burger G."/>
            <person name="Gray M.W."/>
            <person name="Holland P.W.H."/>
            <person name="King N."/>
            <person name="Lang F.B.F."/>
            <person name="Roger A.J."/>
            <person name="Ruiz-Trillo I."/>
            <person name="Young S.K."/>
            <person name="Zeng Q."/>
            <person name="Gargeya S."/>
            <person name="Fitzgerald M."/>
            <person name="Haas B."/>
            <person name="Abouelleil A."/>
            <person name="Alvarado L."/>
            <person name="Arachchi H.M."/>
            <person name="Berlin A."/>
            <person name="Chapman S.B."/>
            <person name="Gearin G."/>
            <person name="Goldberg J."/>
            <person name="Griggs A."/>
            <person name="Gujja S."/>
            <person name="Hansen M."/>
            <person name="Heiman D."/>
            <person name="Howarth C."/>
            <person name="Larimer J."/>
            <person name="Lui A."/>
            <person name="MacDonald P.J.P."/>
            <person name="McCowen C."/>
            <person name="Montmayeur A."/>
            <person name="Murphy C."/>
            <person name="Neiman D."/>
            <person name="Pearson M."/>
            <person name="Priest M."/>
            <person name="Roberts A."/>
            <person name="Saif S."/>
            <person name="Shea T."/>
            <person name="Sisk P."/>
            <person name="Stolte C."/>
            <person name="Sykes S."/>
            <person name="Wortman J."/>
            <person name="Nusbaum C."/>
            <person name="Birren B."/>
        </authorList>
    </citation>
    <scope>NUCLEOTIDE SEQUENCE [LARGE SCALE GENOMIC DNA]</scope>
    <source>
        <strain evidence="11 12">ATCC 38327</strain>
    </source>
</reference>
<sequence>MLAVVCAVFLIFTLQVASTAAADGGQAAQDDTTQESPAFRVTLAARWQSDPWLEYFEEVARHNTSALDRLLPSVSQINSIDAAHRHLETTGALARETAQLINLGIQFRETLPRVAALLDVYNSTVHAHADLQSCSIFVVIDDKWTCDLDEALAWLSSDHDHGQDTHFDPAIDTAPMGDASARQKAIVYGHPRHASFAPFWQRLRKLPVRVALRYVPDTSSIVPARQRLNGYFVHLNIKDLEYKVTDDRTPTGEEAATQDAPTRLESLDAAGLETIAARVAQNVTTLDALARITAAYPAALPGIAATTTAPSAQLRAKLDANREMAEARLGRAETMLWANGKLLPASSVTIYHLLETLRGEVELAHDMQRIGLPWALAVSVLQHNVNSEAADYFDTCTIEPVVWLNDLESDVQYKPWPKSLRNLLTATRGMKAIRRNIFTLLFFMDAANPKHVAMALEFVTMVENNIPLRFGLVPLVNADPVSKTSRLGVELWDIYVAKGRDAALQWLASTPALSSTHPDKAAHATLLAARHQLAVHDDGEMFFNGRPIDVGESYQHQVMAEYQQQVEQLAMMVYYGQLDDRTDMNKYWCTKPTTWKTRSEFAFAKRKPEHRWADFPASALPEDADLAAQDQYPFVHVTVRGYIRDAALEAIKAAQATARFALEVIADATTDQGIVINGKLIRHLPVEMTVDDVKTLVHVEWVRRLKQLKLSPTCVAMDPPTFWKASSLWWKNHVASKKNENGFRSGLGDRMNPFDIVSCDEDKCLMVPAATESTESDGADEVPVVQLVALLNPVSTDAQRLVPLLQEVHRALPYVSVTVVWLATPVTKVPDRFTQLVGAGHDAAVFRDLPPILFTLFLDAPHPWVVMAAKSEHDLDNLIVRKNRGGDAEFELKHLLVEGHAVEAPHQSPPRGIQFELRGSTGHVEDTIVMANLGYFQLKASPGQWNLTLRAGRSSNVYEPVQQSVLVDSFLGVTLYPTVHKRAGKEDMSVLDEDRPHQSWWQQVVQTVTGPRKETVHVFSVASGHLYERFLSIMMQSVVDRTQNPVKFWLIEDFLSPSFKATLPALAREFQFEYQLVTYKWPEWLTAQSVKQRTIWGFKILFLDVLFPLNVDKIIFVDADQVVRADLAELVNMDLEGAVYGYTPFCDSRAEMDGFRFWKHGYWLSHLRGKPYHISALYVVDLKRFRQVAAGDILRQQYQGLAQDPNSLANLDQDLPNSLQHMLPIHSLPQEWLWCETWCDDTSLTRAKTIDLCNNPLTKEPKLDRARRLLPEWEAFDERAEKVRHNVLLELAAESRPGHDEL</sequence>
<comment type="cofactor">
    <cofactor evidence="1">
        <name>Ca(2+)</name>
        <dbReference type="ChEBI" id="CHEBI:29108"/>
    </cofactor>
</comment>
<keyword evidence="12" id="KW-1185">Reference proteome</keyword>
<protein>
    <recommendedName>
        <fullName evidence="13">UDP-glucose:Glycoprotein Glucosyltransferase</fullName>
    </recommendedName>
</protein>
<dbReference type="GO" id="GO:0051082">
    <property type="term" value="F:unfolded protein binding"/>
    <property type="evidence" value="ECO:0007669"/>
    <property type="project" value="TreeGrafter"/>
</dbReference>
<dbReference type="GO" id="GO:0005788">
    <property type="term" value="C:endoplasmic reticulum lumen"/>
    <property type="evidence" value="ECO:0007669"/>
    <property type="project" value="UniProtKB-SubCell"/>
</dbReference>
<feature type="domain" description="UGGT thioredoxin-like" evidence="7">
    <location>
        <begin position="80"/>
        <end position="218"/>
    </location>
</feature>
<dbReference type="EMBL" id="GG745344">
    <property type="protein sequence ID" value="KNE64287.1"/>
    <property type="molecule type" value="Genomic_DNA"/>
</dbReference>
<feature type="domain" description="UGGT thioredoxin-like" evidence="9">
    <location>
        <begin position="400"/>
        <end position="519"/>
    </location>
</feature>
<dbReference type="InterPro" id="IPR040694">
    <property type="entry name" value="UGGT_TRXL_2"/>
</dbReference>
<evidence type="ECO:0000256" key="4">
    <source>
        <dbReference type="ARBA" id="ARBA00022824"/>
    </source>
</evidence>
<dbReference type="Pfam" id="PF18404">
    <property type="entry name" value="Glyco_transf_24"/>
    <property type="match status" value="1"/>
</dbReference>
<dbReference type="CDD" id="cd06432">
    <property type="entry name" value="GT8_HUGT1_C_like"/>
    <property type="match status" value="1"/>
</dbReference>
<dbReference type="Pfam" id="PF18402">
    <property type="entry name" value="Thioredoxin_14"/>
    <property type="match status" value="2"/>
</dbReference>
<keyword evidence="3 6" id="KW-0732">Signal</keyword>
<feature type="domain" description="Glucosyltransferase 24 catalytic" evidence="10">
    <location>
        <begin position="1016"/>
        <end position="1282"/>
    </location>
</feature>
<dbReference type="Gene3D" id="3.90.550.10">
    <property type="entry name" value="Spore Coat Polysaccharide Biosynthesis Protein SpsA, Chain A"/>
    <property type="match status" value="1"/>
</dbReference>
<dbReference type="UniPathway" id="UPA00378"/>
<dbReference type="InterPro" id="IPR029044">
    <property type="entry name" value="Nucleotide-diphossugar_trans"/>
</dbReference>
<feature type="chain" id="PRO_5005548080" description="UDP-glucose:Glycoprotein Glucosyltransferase" evidence="6">
    <location>
        <begin position="22"/>
        <end position="1302"/>
    </location>
</feature>
<evidence type="ECO:0000256" key="2">
    <source>
        <dbReference type="ARBA" id="ARBA00004319"/>
    </source>
</evidence>
<dbReference type="STRING" id="578462.A0A0L0SP69"/>
<dbReference type="SUPFAM" id="SSF53448">
    <property type="entry name" value="Nucleotide-diphospho-sugar transferases"/>
    <property type="match status" value="1"/>
</dbReference>
<evidence type="ECO:0008006" key="13">
    <source>
        <dbReference type="Google" id="ProtNLM"/>
    </source>
</evidence>
<comment type="subcellular location">
    <subcellularLocation>
        <location evidence="2">Endoplasmic reticulum lumen</location>
    </subcellularLocation>
</comment>
<feature type="domain" description="UGGT thioredoxin-like" evidence="8">
    <location>
        <begin position="274"/>
        <end position="388"/>
    </location>
</feature>
<dbReference type="Proteomes" id="UP000054350">
    <property type="component" value="Unassembled WGS sequence"/>
</dbReference>
<reference evidence="12" key="2">
    <citation type="submission" date="2009-11" db="EMBL/GenBank/DDBJ databases">
        <title>The Genome Sequence of Allomyces macrogynus strain ATCC 38327.</title>
        <authorList>
            <consortium name="The Broad Institute Genome Sequencing Platform"/>
            <person name="Russ C."/>
            <person name="Cuomo C."/>
            <person name="Shea T."/>
            <person name="Young S.K."/>
            <person name="Zeng Q."/>
            <person name="Koehrsen M."/>
            <person name="Haas B."/>
            <person name="Borodovsky M."/>
            <person name="Guigo R."/>
            <person name="Alvarado L."/>
            <person name="Berlin A."/>
            <person name="Borenstein D."/>
            <person name="Chen Z."/>
            <person name="Engels R."/>
            <person name="Freedman E."/>
            <person name="Gellesch M."/>
            <person name="Goldberg J."/>
            <person name="Griggs A."/>
            <person name="Gujja S."/>
            <person name="Heiman D."/>
            <person name="Hepburn T."/>
            <person name="Howarth C."/>
            <person name="Jen D."/>
            <person name="Larson L."/>
            <person name="Lewis B."/>
            <person name="Mehta T."/>
            <person name="Park D."/>
            <person name="Pearson M."/>
            <person name="Roberts A."/>
            <person name="Saif S."/>
            <person name="Shenoy N."/>
            <person name="Sisk P."/>
            <person name="Stolte C."/>
            <person name="Sykes S."/>
            <person name="Walk T."/>
            <person name="White J."/>
            <person name="Yandava C."/>
            <person name="Burger G."/>
            <person name="Gray M.W."/>
            <person name="Holland P.W.H."/>
            <person name="King N."/>
            <person name="Lang F.B.F."/>
            <person name="Roger A.J."/>
            <person name="Ruiz-Trillo I."/>
            <person name="Lander E."/>
            <person name="Nusbaum C."/>
        </authorList>
    </citation>
    <scope>NUCLEOTIDE SEQUENCE [LARGE SCALE GENOMIC DNA]</scope>
    <source>
        <strain evidence="12">ATCC 38327</strain>
    </source>
</reference>
<dbReference type="Pfam" id="PF18400">
    <property type="entry name" value="Thioredoxin_12"/>
    <property type="match status" value="1"/>
</dbReference>
<evidence type="ECO:0000256" key="1">
    <source>
        <dbReference type="ARBA" id="ARBA00001913"/>
    </source>
</evidence>